<dbReference type="AlphaFoldDB" id="A0A9P8TLA5"/>
<evidence type="ECO:0000313" key="2">
    <source>
        <dbReference type="Proteomes" id="UP000774326"/>
    </source>
</evidence>
<sequence>RSSCLESGTNTVFHRNITHVVVLIEQLLVSLVLLSGDVQQENTRENDQEPHNQADGVLRTGVVVVSEQNERGNQSGCGECDVVQWVDNGRVKLIQGFVEVVHLGHDADNDDD</sequence>
<evidence type="ECO:0000313" key="1">
    <source>
        <dbReference type="EMBL" id="KAH3682880.1"/>
    </source>
</evidence>
<reference evidence="1" key="2">
    <citation type="submission" date="2021-01" db="EMBL/GenBank/DDBJ databases">
        <authorList>
            <person name="Schikora-Tamarit M.A."/>
        </authorList>
    </citation>
    <scope>NUCLEOTIDE SEQUENCE</scope>
    <source>
        <strain evidence="1">CBS2887</strain>
    </source>
</reference>
<feature type="non-terminal residue" evidence="1">
    <location>
        <position position="1"/>
    </location>
</feature>
<gene>
    <name evidence="1" type="ORF">WICPIJ_006162</name>
</gene>
<name>A0A9P8TLA5_WICPI</name>
<accession>A0A9P8TLA5</accession>
<organism evidence="1 2">
    <name type="scientific">Wickerhamomyces pijperi</name>
    <name type="common">Yeast</name>
    <name type="synonym">Pichia pijperi</name>
    <dbReference type="NCBI Taxonomy" id="599730"/>
    <lineage>
        <taxon>Eukaryota</taxon>
        <taxon>Fungi</taxon>
        <taxon>Dikarya</taxon>
        <taxon>Ascomycota</taxon>
        <taxon>Saccharomycotina</taxon>
        <taxon>Saccharomycetes</taxon>
        <taxon>Phaffomycetales</taxon>
        <taxon>Wickerhamomycetaceae</taxon>
        <taxon>Wickerhamomyces</taxon>
    </lineage>
</organism>
<dbReference type="EMBL" id="JAEUBG010003368">
    <property type="protein sequence ID" value="KAH3682880.1"/>
    <property type="molecule type" value="Genomic_DNA"/>
</dbReference>
<reference evidence="1" key="1">
    <citation type="journal article" date="2021" name="Open Biol.">
        <title>Shared evolutionary footprints suggest mitochondrial oxidative damage underlies multiple complex I losses in fungi.</title>
        <authorList>
            <person name="Schikora-Tamarit M.A."/>
            <person name="Marcet-Houben M."/>
            <person name="Nosek J."/>
            <person name="Gabaldon T."/>
        </authorList>
    </citation>
    <scope>NUCLEOTIDE SEQUENCE</scope>
    <source>
        <strain evidence="1">CBS2887</strain>
    </source>
</reference>
<protein>
    <submittedName>
        <fullName evidence="1">Uncharacterized protein</fullName>
    </submittedName>
</protein>
<keyword evidence="2" id="KW-1185">Reference proteome</keyword>
<comment type="caution">
    <text evidence="1">The sequence shown here is derived from an EMBL/GenBank/DDBJ whole genome shotgun (WGS) entry which is preliminary data.</text>
</comment>
<proteinExistence type="predicted"/>
<dbReference type="Proteomes" id="UP000774326">
    <property type="component" value="Unassembled WGS sequence"/>
</dbReference>